<name>A0ABV6Z460_UNCC1</name>
<keyword evidence="1" id="KW-0560">Oxidoreductase</keyword>
<dbReference type="SUPFAM" id="SSF51735">
    <property type="entry name" value="NAD(P)-binding Rossmann-fold domains"/>
    <property type="match status" value="1"/>
</dbReference>
<dbReference type="Gene3D" id="3.40.50.720">
    <property type="entry name" value="NAD(P)-binding Rossmann-like Domain"/>
    <property type="match status" value="2"/>
</dbReference>
<accession>A0ABV6Z460</accession>
<keyword evidence="5" id="KW-1185">Reference proteome</keyword>
<dbReference type="PANTHER" id="PTHR42938:SF47">
    <property type="entry name" value="HYDROXYPYRUVATE REDUCTASE"/>
    <property type="match status" value="1"/>
</dbReference>
<dbReference type="InterPro" id="IPR036291">
    <property type="entry name" value="NAD(P)-bd_dom_sf"/>
</dbReference>
<comment type="caution">
    <text evidence="4">The sequence shown here is derived from an EMBL/GenBank/DDBJ whole genome shotgun (WGS) entry which is preliminary data.</text>
</comment>
<dbReference type="Pfam" id="PF00389">
    <property type="entry name" value="2-Hacid_dh"/>
    <property type="match status" value="1"/>
</dbReference>
<evidence type="ECO:0000313" key="4">
    <source>
        <dbReference type="EMBL" id="MFC1853235.1"/>
    </source>
</evidence>
<gene>
    <name evidence="4" type="ORF">ACFL27_23805</name>
</gene>
<feature type="domain" description="D-isomer specific 2-hydroxyacid dehydrogenase catalytic" evidence="2">
    <location>
        <begin position="16"/>
        <end position="307"/>
    </location>
</feature>
<dbReference type="Proteomes" id="UP001594351">
    <property type="component" value="Unassembled WGS sequence"/>
</dbReference>
<comment type="similarity">
    <text evidence="1">Belongs to the D-isomer specific 2-hydroxyacid dehydrogenase family.</text>
</comment>
<dbReference type="SUPFAM" id="SSF52283">
    <property type="entry name" value="Formate/glycerate dehydrogenase catalytic domain-like"/>
    <property type="match status" value="1"/>
</dbReference>
<dbReference type="InterPro" id="IPR006140">
    <property type="entry name" value="D-isomer_DH_NAD-bd"/>
</dbReference>
<dbReference type="InterPro" id="IPR006139">
    <property type="entry name" value="D-isomer_2_OHA_DH_cat_dom"/>
</dbReference>
<sequence>MKVLIATVKPFAPAARDAVSDILKQAGHEVVVLESYTSNDEFLQAVADADAMVVRSDKVTEAVLDAAQNLKIVVRAGAGYDNIDCYQAREKNIVVENTPGQNSNAVAELAFGMMIMLARNTYDGKPGSELKGKKLGLHAFGYAAQAVAKVAQGFSMEVYAFDPFLKDDFIKAHSVTPCHSVEELYALADYISIHIPATPETVKSINAELLGKMKDNATLINTARKEVIDEEDLGRIFAVKPGFKYAADIAPDDAVKQELGEKYPTRCFFTPKKMAAQTVEANFNAACAAGRQIVAFFETGERRFQVN</sequence>
<reference evidence="4 5" key="1">
    <citation type="submission" date="2024-09" db="EMBL/GenBank/DDBJ databases">
        <title>Laminarin stimulates single cell rates of sulfate reduction while oxygen inhibits transcriptomic activity in coastal marine sediment.</title>
        <authorList>
            <person name="Lindsay M."/>
            <person name="Orcutt B."/>
            <person name="Emerson D."/>
            <person name="Stepanauskas R."/>
            <person name="D'Angelo T."/>
        </authorList>
    </citation>
    <scope>NUCLEOTIDE SEQUENCE [LARGE SCALE GENOMIC DNA]</scope>
    <source>
        <strain evidence="4">SAG AM-311-K15</strain>
    </source>
</reference>
<feature type="domain" description="D-isomer specific 2-hydroxyacid dehydrogenase NAD-binding" evidence="3">
    <location>
        <begin position="123"/>
        <end position="250"/>
    </location>
</feature>
<evidence type="ECO:0000259" key="2">
    <source>
        <dbReference type="Pfam" id="PF00389"/>
    </source>
</evidence>
<organism evidence="4 5">
    <name type="scientific">candidate division CSSED10-310 bacterium</name>
    <dbReference type="NCBI Taxonomy" id="2855610"/>
    <lineage>
        <taxon>Bacteria</taxon>
        <taxon>Bacteria division CSSED10-310</taxon>
    </lineage>
</organism>
<dbReference type="EMBL" id="JBHPBY010000452">
    <property type="protein sequence ID" value="MFC1853235.1"/>
    <property type="molecule type" value="Genomic_DNA"/>
</dbReference>
<evidence type="ECO:0000259" key="3">
    <source>
        <dbReference type="Pfam" id="PF02826"/>
    </source>
</evidence>
<evidence type="ECO:0000256" key="1">
    <source>
        <dbReference type="RuleBase" id="RU003719"/>
    </source>
</evidence>
<protein>
    <submittedName>
        <fullName evidence="4">NAD(P)-dependent oxidoreductase</fullName>
    </submittedName>
</protein>
<dbReference type="Pfam" id="PF02826">
    <property type="entry name" value="2-Hacid_dh_C"/>
    <property type="match status" value="1"/>
</dbReference>
<evidence type="ECO:0000313" key="5">
    <source>
        <dbReference type="Proteomes" id="UP001594351"/>
    </source>
</evidence>
<proteinExistence type="inferred from homology"/>
<dbReference type="PANTHER" id="PTHR42938">
    <property type="entry name" value="FORMATE DEHYDROGENASE 1"/>
    <property type="match status" value="1"/>
</dbReference>